<name>A0A291GQ42_9MICO</name>
<dbReference type="InterPro" id="IPR036821">
    <property type="entry name" value="Peptide_deformylase_sf"/>
</dbReference>
<dbReference type="EC" id="3.5.1.88" evidence="6"/>
<comment type="cofactor">
    <cofactor evidence="6">
        <name>Fe(2+)</name>
        <dbReference type="ChEBI" id="CHEBI:29033"/>
    </cofactor>
    <text evidence="6">Binds 1 Fe(2+) ion.</text>
</comment>
<feature type="binding site" evidence="6">
    <location>
        <position position="205"/>
    </location>
    <ligand>
        <name>Fe cation</name>
        <dbReference type="ChEBI" id="CHEBI:24875"/>
    </ligand>
</feature>
<keyword evidence="8" id="KW-1185">Reference proteome</keyword>
<dbReference type="EMBL" id="CP023563">
    <property type="protein sequence ID" value="ATG52361.1"/>
    <property type="molecule type" value="Genomic_DNA"/>
</dbReference>
<keyword evidence="2 6" id="KW-0479">Metal-binding</keyword>
<accession>A0A291GQ42</accession>
<evidence type="ECO:0000256" key="1">
    <source>
        <dbReference type="ARBA" id="ARBA00010759"/>
    </source>
</evidence>
<dbReference type="Gene3D" id="3.90.45.10">
    <property type="entry name" value="Peptide deformylase"/>
    <property type="match status" value="1"/>
</dbReference>
<evidence type="ECO:0000256" key="6">
    <source>
        <dbReference type="HAMAP-Rule" id="MF_00163"/>
    </source>
</evidence>
<dbReference type="KEGG" id="brz:CFK38_13155"/>
<feature type="binding site" evidence="6">
    <location>
        <position position="155"/>
    </location>
    <ligand>
        <name>Fe cation</name>
        <dbReference type="ChEBI" id="CHEBI:24875"/>
    </ligand>
</feature>
<evidence type="ECO:0000256" key="5">
    <source>
        <dbReference type="ARBA" id="ARBA00023004"/>
    </source>
</evidence>
<evidence type="ECO:0000313" key="7">
    <source>
        <dbReference type="EMBL" id="ATG52361.1"/>
    </source>
</evidence>
<keyword evidence="5 6" id="KW-0408">Iron</keyword>
<dbReference type="AlphaFoldDB" id="A0A291GQ42"/>
<evidence type="ECO:0000313" key="8">
    <source>
        <dbReference type="Proteomes" id="UP000218165"/>
    </source>
</evidence>
<dbReference type="CDD" id="cd00487">
    <property type="entry name" value="Pep_deformylase"/>
    <property type="match status" value="1"/>
</dbReference>
<dbReference type="SUPFAM" id="SSF56420">
    <property type="entry name" value="Peptide deformylase"/>
    <property type="match status" value="1"/>
</dbReference>
<evidence type="ECO:0000256" key="4">
    <source>
        <dbReference type="ARBA" id="ARBA00022917"/>
    </source>
</evidence>
<dbReference type="Pfam" id="PF01327">
    <property type="entry name" value="Pep_deformylase"/>
    <property type="match status" value="1"/>
</dbReference>
<evidence type="ECO:0000256" key="3">
    <source>
        <dbReference type="ARBA" id="ARBA00022801"/>
    </source>
</evidence>
<dbReference type="PANTHER" id="PTHR10458:SF2">
    <property type="entry name" value="PEPTIDE DEFORMYLASE, MITOCHONDRIAL"/>
    <property type="match status" value="1"/>
</dbReference>
<proteinExistence type="inferred from homology"/>
<reference evidence="8" key="1">
    <citation type="submission" date="2017-09" db="EMBL/GenBank/DDBJ databases">
        <title>Brachybacterium sp. VM2412.</title>
        <authorList>
            <person name="Tak E.J."/>
            <person name="Bae J.-W."/>
        </authorList>
    </citation>
    <scope>NUCLEOTIDE SEQUENCE [LARGE SCALE GENOMIC DNA]</scope>
    <source>
        <strain evidence="8">VM2412</strain>
    </source>
</reference>
<dbReference type="Proteomes" id="UP000218165">
    <property type="component" value="Chromosome"/>
</dbReference>
<comment type="catalytic activity">
    <reaction evidence="6">
        <text>N-terminal N-formyl-L-methionyl-[peptide] + H2O = N-terminal L-methionyl-[peptide] + formate</text>
        <dbReference type="Rhea" id="RHEA:24420"/>
        <dbReference type="Rhea" id="RHEA-COMP:10639"/>
        <dbReference type="Rhea" id="RHEA-COMP:10640"/>
        <dbReference type="ChEBI" id="CHEBI:15377"/>
        <dbReference type="ChEBI" id="CHEBI:15740"/>
        <dbReference type="ChEBI" id="CHEBI:49298"/>
        <dbReference type="ChEBI" id="CHEBI:64731"/>
        <dbReference type="EC" id="3.5.1.88"/>
    </reaction>
</comment>
<feature type="active site" evidence="6">
    <location>
        <position position="202"/>
    </location>
</feature>
<feature type="binding site" evidence="6">
    <location>
        <position position="201"/>
    </location>
    <ligand>
        <name>Fe cation</name>
        <dbReference type="ChEBI" id="CHEBI:24875"/>
    </ligand>
</feature>
<dbReference type="InterPro" id="IPR023635">
    <property type="entry name" value="Peptide_deformylase"/>
</dbReference>
<comment type="similarity">
    <text evidence="1 6">Belongs to the polypeptide deformylase family.</text>
</comment>
<evidence type="ECO:0000256" key="2">
    <source>
        <dbReference type="ARBA" id="ARBA00022723"/>
    </source>
</evidence>
<keyword evidence="3 6" id="KW-0378">Hydrolase</keyword>
<protein>
    <recommendedName>
        <fullName evidence="6">Peptide deformylase</fullName>
        <shortName evidence="6">PDF</shortName>
        <ecNumber evidence="6">3.5.1.88</ecNumber>
    </recommendedName>
    <alternativeName>
        <fullName evidence="6">Polypeptide deformylase</fullName>
    </alternativeName>
</protein>
<dbReference type="NCBIfam" id="NF001159">
    <property type="entry name" value="PRK00150.1-3"/>
    <property type="match status" value="1"/>
</dbReference>
<comment type="function">
    <text evidence="6">Removes the formyl group from the N-terminal Met of newly synthesized proteins. Requires at least a dipeptide for an efficient rate of reaction. N-terminal L-methionine is a prerequisite for activity but the enzyme has broad specificity at other positions.</text>
</comment>
<dbReference type="PRINTS" id="PR01576">
    <property type="entry name" value="PDEFORMYLASE"/>
</dbReference>
<gene>
    <name evidence="6" type="primary">def</name>
    <name evidence="7" type="ORF">CFK38_13155</name>
</gene>
<dbReference type="PANTHER" id="PTHR10458">
    <property type="entry name" value="PEPTIDE DEFORMYLASE"/>
    <property type="match status" value="1"/>
</dbReference>
<sequence length="256" mass="28062">MPHGASHLSGPTSEAWNRRARWRLRDTGVVDINELTRKILDRRAKEGDPLRIVQAGHPALRRRAVPARGRIDIELLCELAEAMTATMRAAPGVGLAAPQVGLPLSFYVVEDGFASEPGEDADDDLLERRPLALRALLDPVLEPLGTQRVFAFEGCLSVDGWQSIVPRARRVRLSAVELLRDGRLVEVEEEHLGWTARILQHETDHLAGTLCHDVSVPRSFIDAAYTGHYGDLSEAVRRLGLTGEIADLAPGEVVTG</sequence>
<organism evidence="7 8">
    <name type="scientific">Brachybacterium vulturis</name>
    <dbReference type="NCBI Taxonomy" id="2017484"/>
    <lineage>
        <taxon>Bacteria</taxon>
        <taxon>Bacillati</taxon>
        <taxon>Actinomycetota</taxon>
        <taxon>Actinomycetes</taxon>
        <taxon>Micrococcales</taxon>
        <taxon>Dermabacteraceae</taxon>
        <taxon>Brachybacterium</taxon>
    </lineage>
</organism>
<dbReference type="HAMAP" id="MF_00163">
    <property type="entry name" value="Pep_deformylase"/>
    <property type="match status" value="1"/>
</dbReference>
<dbReference type="GO" id="GO:0042586">
    <property type="term" value="F:peptide deformylase activity"/>
    <property type="evidence" value="ECO:0007669"/>
    <property type="project" value="UniProtKB-UniRule"/>
</dbReference>
<dbReference type="GO" id="GO:0046872">
    <property type="term" value="F:metal ion binding"/>
    <property type="evidence" value="ECO:0007669"/>
    <property type="project" value="UniProtKB-KW"/>
</dbReference>
<dbReference type="GO" id="GO:0006412">
    <property type="term" value="P:translation"/>
    <property type="evidence" value="ECO:0007669"/>
    <property type="project" value="UniProtKB-UniRule"/>
</dbReference>
<keyword evidence="4 6" id="KW-0648">Protein biosynthesis</keyword>